<dbReference type="RefSeq" id="WP_068811089.1">
    <property type="nucleotide sequence ID" value="NZ_BMIY01000015.1"/>
</dbReference>
<evidence type="ECO:0000256" key="1">
    <source>
        <dbReference type="SAM" id="MobiDB-lite"/>
    </source>
</evidence>
<dbReference type="Proteomes" id="UP000627715">
    <property type="component" value="Unassembled WGS sequence"/>
</dbReference>
<feature type="compositionally biased region" description="Basic and acidic residues" evidence="1">
    <location>
        <begin position="130"/>
        <end position="150"/>
    </location>
</feature>
<sequence length="165" mass="17831">MSEEAQEQSTVSAEEQQQFDGLDSLINEATDFNPGEMPAGETGKPPAEQSDESSAMMCTGLVTVIFTTAAVRRGEHWQLKDHEAEQLGAALAAVLDKYMPSFNGGVEAALIMTALVIVLPRTMQDASIKRARLEAEKQETGSDTGKRQKQPEPANDMGYIQDKAA</sequence>
<feature type="region of interest" description="Disordered" evidence="1">
    <location>
        <begin position="130"/>
        <end position="165"/>
    </location>
</feature>
<keyword evidence="3" id="KW-1185">Reference proteome</keyword>
<reference evidence="2" key="1">
    <citation type="journal article" date="2014" name="Int. J. Syst. Evol. Microbiol.">
        <title>Complete genome sequence of Corynebacterium casei LMG S-19264T (=DSM 44701T), isolated from a smear-ripened cheese.</title>
        <authorList>
            <consortium name="US DOE Joint Genome Institute (JGI-PGF)"/>
            <person name="Walter F."/>
            <person name="Albersmeier A."/>
            <person name="Kalinowski J."/>
            <person name="Ruckert C."/>
        </authorList>
    </citation>
    <scope>NUCLEOTIDE SEQUENCE</scope>
    <source>
        <strain evidence="2">CGMCC 1.15425</strain>
    </source>
</reference>
<dbReference type="AlphaFoldDB" id="A0A916VK96"/>
<gene>
    <name evidence="2" type="ORF">GCM10011403_29450</name>
</gene>
<protein>
    <submittedName>
        <fullName evidence="2">Uncharacterized protein</fullName>
    </submittedName>
</protein>
<comment type="caution">
    <text evidence="2">The sequence shown here is derived from an EMBL/GenBank/DDBJ whole genome shotgun (WGS) entry which is preliminary data.</text>
</comment>
<feature type="region of interest" description="Disordered" evidence="1">
    <location>
        <begin position="1"/>
        <end position="53"/>
    </location>
</feature>
<evidence type="ECO:0000313" key="2">
    <source>
        <dbReference type="EMBL" id="GFZ84015.1"/>
    </source>
</evidence>
<name>A0A916VK96_9GAMM</name>
<evidence type="ECO:0000313" key="3">
    <source>
        <dbReference type="Proteomes" id="UP000627715"/>
    </source>
</evidence>
<organism evidence="2 3">
    <name type="scientific">Pseudohongiella nitratireducens</name>
    <dbReference type="NCBI Taxonomy" id="1768907"/>
    <lineage>
        <taxon>Bacteria</taxon>
        <taxon>Pseudomonadati</taxon>
        <taxon>Pseudomonadota</taxon>
        <taxon>Gammaproteobacteria</taxon>
        <taxon>Pseudomonadales</taxon>
        <taxon>Pseudohongiellaceae</taxon>
        <taxon>Pseudohongiella</taxon>
    </lineage>
</organism>
<accession>A0A916VK96</accession>
<feature type="compositionally biased region" description="Polar residues" evidence="1">
    <location>
        <begin position="7"/>
        <end position="19"/>
    </location>
</feature>
<reference evidence="2" key="2">
    <citation type="submission" date="2020-09" db="EMBL/GenBank/DDBJ databases">
        <authorList>
            <person name="Sun Q."/>
            <person name="Zhou Y."/>
        </authorList>
    </citation>
    <scope>NUCLEOTIDE SEQUENCE</scope>
    <source>
        <strain evidence="2">CGMCC 1.15425</strain>
    </source>
</reference>
<dbReference type="EMBL" id="BMIY01000015">
    <property type="protein sequence ID" value="GFZ84015.1"/>
    <property type="molecule type" value="Genomic_DNA"/>
</dbReference>
<proteinExistence type="predicted"/>